<dbReference type="Proteomes" id="UP000002157">
    <property type="component" value="Chromosome"/>
</dbReference>
<evidence type="ECO:0000256" key="1">
    <source>
        <dbReference type="SAM" id="Phobius"/>
    </source>
</evidence>
<accession>B0KHB1</accession>
<evidence type="ECO:0000313" key="2">
    <source>
        <dbReference type="EMBL" id="ABY97616.1"/>
    </source>
</evidence>
<proteinExistence type="predicted"/>
<name>B0KHB1_PSEPG</name>
<evidence type="ECO:0000313" key="3">
    <source>
        <dbReference type="Proteomes" id="UP000002157"/>
    </source>
</evidence>
<reference evidence="2 3" key="1">
    <citation type="submission" date="2008-01" db="EMBL/GenBank/DDBJ databases">
        <title>Complete sequence of Pseudomonas putida GB-1.</title>
        <authorList>
            <consortium name="US DOE Joint Genome Institute"/>
            <person name="Copeland A."/>
            <person name="Lucas S."/>
            <person name="Lapidus A."/>
            <person name="Barry K."/>
            <person name="Glavina del Rio T."/>
            <person name="Dalin E."/>
            <person name="Tice H."/>
            <person name="Pitluck S."/>
            <person name="Bruce D."/>
            <person name="Goodwin L."/>
            <person name="Chertkov O."/>
            <person name="Brettin T."/>
            <person name="Detter J.C."/>
            <person name="Han C."/>
            <person name="Kuske C.R."/>
            <person name="Schmutz J."/>
            <person name="Larimer F."/>
            <person name="Land M."/>
            <person name="Hauser L."/>
            <person name="Kyrpides N."/>
            <person name="Kim E."/>
            <person name="McCarthy J.K."/>
            <person name="Richardson P."/>
        </authorList>
    </citation>
    <scope>NUCLEOTIDE SEQUENCE [LARGE SCALE GENOMIC DNA]</scope>
    <source>
        <strain evidence="2 3">GB-1</strain>
    </source>
</reference>
<organism evidence="2 3">
    <name type="scientific">Pseudomonas putida (strain GB-1)</name>
    <dbReference type="NCBI Taxonomy" id="76869"/>
    <lineage>
        <taxon>Bacteria</taxon>
        <taxon>Pseudomonadati</taxon>
        <taxon>Pseudomonadota</taxon>
        <taxon>Gammaproteobacteria</taxon>
        <taxon>Pseudomonadales</taxon>
        <taxon>Pseudomonadaceae</taxon>
        <taxon>Pseudomonas</taxon>
    </lineage>
</organism>
<dbReference type="KEGG" id="ppg:PputGB1_1713"/>
<sequence length="70" mass="7690">MKHTNVFWACLTAAAFAFLIGVVLTIYATNQRITQADDQHPPPPAGDQFDEGPVLARLPATHLAPVRFIF</sequence>
<keyword evidence="1" id="KW-1133">Transmembrane helix</keyword>
<protein>
    <submittedName>
        <fullName evidence="2">Uncharacterized protein</fullName>
    </submittedName>
</protein>
<dbReference type="RefSeq" id="WP_012271377.1">
    <property type="nucleotide sequence ID" value="NC_010322.1"/>
</dbReference>
<gene>
    <name evidence="2" type="ordered locus">PputGB1_1713</name>
</gene>
<dbReference type="HOGENOM" id="CLU_2754846_0_0_6"/>
<keyword evidence="1" id="KW-0812">Transmembrane</keyword>
<dbReference type="EMBL" id="CP000926">
    <property type="protein sequence ID" value="ABY97616.1"/>
    <property type="molecule type" value="Genomic_DNA"/>
</dbReference>
<feature type="transmembrane region" description="Helical" evidence="1">
    <location>
        <begin position="6"/>
        <end position="27"/>
    </location>
</feature>
<keyword evidence="1" id="KW-0472">Membrane</keyword>
<dbReference type="AlphaFoldDB" id="B0KHB1"/>